<dbReference type="AlphaFoldDB" id="A0A521FD64"/>
<sequence>MRPVDTSKSRVLKFSSDENLRRRFMIVDKDIPGNLRWGKLLEELDKLAEDIALEYVHRINENAKVVTAAIDDIMLRTPVDIHRDLNLHARINYVGRTSMEVGIRVDQDGEEGDSLASCYFTMVARLEKDGKAKSLPIDPLEYEDELEKKRYESAIARRKEYRNQMDALQQPPSKEEYAMLRNIHQAQEEPGFDGLLAGDLVRGNWERMFPEHENVPKKIFGGYVIRRAFELAMMHAEEITPNRPVFVRVNRINFYNPVRIGDKLDFTSRITYTGNTSLSIEISIERISHDQVVRALSNVCTFTFVNVDEEMNPKPVPEIYPTTYAEDERYLKAHRRRLEYKKWRERTQG</sequence>
<dbReference type="RefSeq" id="WP_142455894.1">
    <property type="nucleotide sequence ID" value="NZ_FXTP01000017.1"/>
</dbReference>
<reference evidence="6 7" key="1">
    <citation type="submission" date="2017-05" db="EMBL/GenBank/DDBJ databases">
        <authorList>
            <person name="Varghese N."/>
            <person name="Submissions S."/>
        </authorList>
    </citation>
    <scope>NUCLEOTIDE SEQUENCE [LARGE SCALE GENOMIC DNA]</scope>
    <source>
        <strain evidence="6 7">DSM 21985</strain>
    </source>
</reference>
<evidence type="ECO:0000259" key="5">
    <source>
        <dbReference type="PROSITE" id="PS51770"/>
    </source>
</evidence>
<dbReference type="OrthoDB" id="9801856at2"/>
<dbReference type="Gene3D" id="3.10.129.10">
    <property type="entry name" value="Hotdog Thioesterase"/>
    <property type="match status" value="2"/>
</dbReference>
<keyword evidence="7" id="KW-1185">Reference proteome</keyword>
<dbReference type="InterPro" id="IPR006683">
    <property type="entry name" value="Thioestr_dom"/>
</dbReference>
<gene>
    <name evidence="6" type="ORF">SAMN06265219_11744</name>
</gene>
<dbReference type="SUPFAM" id="SSF54637">
    <property type="entry name" value="Thioesterase/thiol ester dehydrase-isomerase"/>
    <property type="match status" value="2"/>
</dbReference>
<keyword evidence="2 4" id="KW-0378">Hydrolase</keyword>
<dbReference type="InterPro" id="IPR033120">
    <property type="entry name" value="HOTDOG_ACOT"/>
</dbReference>
<keyword evidence="3" id="KW-0809">Transit peptide</keyword>
<evidence type="ECO:0000256" key="3">
    <source>
        <dbReference type="ARBA" id="ARBA00022946"/>
    </source>
</evidence>
<accession>A0A521FD64</accession>
<organism evidence="6 7">
    <name type="scientific">Gracilimonas mengyeensis</name>
    <dbReference type="NCBI Taxonomy" id="1302730"/>
    <lineage>
        <taxon>Bacteria</taxon>
        <taxon>Pseudomonadati</taxon>
        <taxon>Balneolota</taxon>
        <taxon>Balneolia</taxon>
        <taxon>Balneolales</taxon>
        <taxon>Balneolaceae</taxon>
        <taxon>Gracilimonas</taxon>
    </lineage>
</organism>
<dbReference type="PANTHER" id="PTHR12655">
    <property type="entry name" value="ACYL-COA THIOESTERASE"/>
    <property type="match status" value="1"/>
</dbReference>
<dbReference type="Pfam" id="PF03061">
    <property type="entry name" value="4HBT"/>
    <property type="match status" value="2"/>
</dbReference>
<evidence type="ECO:0000256" key="4">
    <source>
        <dbReference type="PROSITE-ProRule" id="PRU01106"/>
    </source>
</evidence>
<dbReference type="GO" id="GO:0006637">
    <property type="term" value="P:acyl-CoA metabolic process"/>
    <property type="evidence" value="ECO:0007669"/>
    <property type="project" value="TreeGrafter"/>
</dbReference>
<evidence type="ECO:0000256" key="2">
    <source>
        <dbReference type="ARBA" id="ARBA00022801"/>
    </source>
</evidence>
<dbReference type="CDD" id="cd03442">
    <property type="entry name" value="BFIT_BACH"/>
    <property type="match status" value="2"/>
</dbReference>
<dbReference type="Proteomes" id="UP000317557">
    <property type="component" value="Unassembled WGS sequence"/>
</dbReference>
<dbReference type="PROSITE" id="PS51770">
    <property type="entry name" value="HOTDOG_ACOT"/>
    <property type="match status" value="2"/>
</dbReference>
<feature type="domain" description="HotDog ACOT-type" evidence="5">
    <location>
        <begin position="14"/>
        <end position="128"/>
    </location>
</feature>
<dbReference type="PANTHER" id="PTHR12655:SF0">
    <property type="entry name" value="ACYL-COENZYME A THIOESTERASE 9, MITOCHONDRIAL"/>
    <property type="match status" value="1"/>
</dbReference>
<name>A0A521FD64_9BACT</name>
<protein>
    <submittedName>
        <fullName evidence="6">Acyl-CoA hydrolase</fullName>
    </submittedName>
</protein>
<proteinExistence type="predicted"/>
<keyword evidence="1" id="KW-0677">Repeat</keyword>
<dbReference type="EMBL" id="FXTP01000017">
    <property type="protein sequence ID" value="SMO94099.1"/>
    <property type="molecule type" value="Genomic_DNA"/>
</dbReference>
<dbReference type="InterPro" id="IPR029069">
    <property type="entry name" value="HotDog_dom_sf"/>
</dbReference>
<feature type="domain" description="HotDog ACOT-type" evidence="5">
    <location>
        <begin position="198"/>
        <end position="310"/>
    </location>
</feature>
<evidence type="ECO:0000313" key="7">
    <source>
        <dbReference type="Proteomes" id="UP000317557"/>
    </source>
</evidence>
<evidence type="ECO:0000313" key="6">
    <source>
        <dbReference type="EMBL" id="SMO94099.1"/>
    </source>
</evidence>
<dbReference type="GO" id="GO:0047617">
    <property type="term" value="F:fatty acyl-CoA hydrolase activity"/>
    <property type="evidence" value="ECO:0007669"/>
    <property type="project" value="TreeGrafter"/>
</dbReference>
<evidence type="ECO:0000256" key="1">
    <source>
        <dbReference type="ARBA" id="ARBA00022737"/>
    </source>
</evidence>